<evidence type="ECO:0000259" key="1">
    <source>
        <dbReference type="Pfam" id="PF05713"/>
    </source>
</evidence>
<dbReference type="RefSeq" id="WP_159974252.1">
    <property type="nucleotide sequence ID" value="NZ_BLIV01000001.1"/>
</dbReference>
<accession>A0A640VKV4</accession>
<dbReference type="EMBL" id="BLIV01000001">
    <property type="protein sequence ID" value="GFE48332.1"/>
    <property type="molecule type" value="Genomic_DNA"/>
</dbReference>
<proteinExistence type="predicted"/>
<keyword evidence="3" id="KW-1185">Reference proteome</keyword>
<feature type="domain" description="Bacterial mobilisation" evidence="1">
    <location>
        <begin position="59"/>
        <end position="94"/>
    </location>
</feature>
<dbReference type="AlphaFoldDB" id="A0A640VKV4"/>
<evidence type="ECO:0000313" key="3">
    <source>
        <dbReference type="Proteomes" id="UP000436522"/>
    </source>
</evidence>
<gene>
    <name evidence="2" type="ORF">So717_00850</name>
</gene>
<sequence length="112" mass="12333">MFLRHGADLGRIVTCRWRVYLALQPDCLSENSLPFAFKQAPVKDHEALARALGLLGNLRLANNLNQLAKAANMGALTMSPEVEKELMTTCAAVMAIRMDLMKALGYQVEDGE</sequence>
<reference evidence="2 3" key="1">
    <citation type="submission" date="2019-12" db="EMBL/GenBank/DDBJ databases">
        <title>Roseobacter cerasinus sp. nov., isolated from seawater around aquaculture.</title>
        <authorList>
            <person name="Muramatsu S."/>
            <person name="Takabe Y."/>
            <person name="Mori K."/>
            <person name="Takaichi S."/>
            <person name="Hanada S."/>
        </authorList>
    </citation>
    <scope>NUCLEOTIDE SEQUENCE [LARGE SCALE GENOMIC DNA]</scope>
    <source>
        <strain evidence="2 3">AI77</strain>
    </source>
</reference>
<name>A0A640VKV4_9RHOB</name>
<organism evidence="2 3">
    <name type="scientific">Roseobacter cerasinus</name>
    <dbReference type="NCBI Taxonomy" id="2602289"/>
    <lineage>
        <taxon>Bacteria</taxon>
        <taxon>Pseudomonadati</taxon>
        <taxon>Pseudomonadota</taxon>
        <taxon>Alphaproteobacteria</taxon>
        <taxon>Rhodobacterales</taxon>
        <taxon>Roseobacteraceae</taxon>
        <taxon>Roseobacter</taxon>
    </lineage>
</organism>
<comment type="caution">
    <text evidence="2">The sequence shown here is derived from an EMBL/GenBank/DDBJ whole genome shotgun (WGS) entry which is preliminary data.</text>
</comment>
<dbReference type="Proteomes" id="UP000436522">
    <property type="component" value="Unassembled WGS sequence"/>
</dbReference>
<evidence type="ECO:0000313" key="2">
    <source>
        <dbReference type="EMBL" id="GFE48332.1"/>
    </source>
</evidence>
<dbReference type="OrthoDB" id="8548224at2"/>
<dbReference type="Pfam" id="PF05713">
    <property type="entry name" value="MobC"/>
    <property type="match status" value="1"/>
</dbReference>
<protein>
    <recommendedName>
        <fullName evidence="1">Bacterial mobilisation domain-containing protein</fullName>
    </recommendedName>
</protein>
<dbReference type="InterPro" id="IPR008687">
    <property type="entry name" value="MobC"/>
</dbReference>